<dbReference type="SUPFAM" id="SSF52540">
    <property type="entry name" value="P-loop containing nucleoside triphosphate hydrolases"/>
    <property type="match status" value="1"/>
</dbReference>
<dbReference type="PANTHER" id="PTHR33540">
    <property type="entry name" value="TRNA THREONYLCARBAMOYLADENOSINE BIOSYNTHESIS PROTEIN TSAE"/>
    <property type="match status" value="1"/>
</dbReference>
<evidence type="ECO:0000313" key="12">
    <source>
        <dbReference type="Proteomes" id="UP000034072"/>
    </source>
</evidence>
<comment type="caution">
    <text evidence="11">The sequence shown here is derived from an EMBL/GenBank/DDBJ whole genome shotgun (WGS) entry which is preliminary data.</text>
</comment>
<dbReference type="Gene3D" id="3.40.50.300">
    <property type="entry name" value="P-loop containing nucleotide triphosphate hydrolases"/>
    <property type="match status" value="1"/>
</dbReference>
<proteinExistence type="inferred from homology"/>
<dbReference type="PANTHER" id="PTHR33540:SF2">
    <property type="entry name" value="TRNA THREONYLCARBAMOYLADENOSINE BIOSYNTHESIS PROTEIN TSAE"/>
    <property type="match status" value="1"/>
</dbReference>
<comment type="similarity">
    <text evidence="2">Belongs to the TsaE family.</text>
</comment>
<dbReference type="GO" id="GO:0002949">
    <property type="term" value="P:tRNA threonylcarbamoyladenosine modification"/>
    <property type="evidence" value="ECO:0007669"/>
    <property type="project" value="InterPro"/>
</dbReference>
<gene>
    <name evidence="11" type="ORF">UT75_C0011G0036</name>
</gene>
<evidence type="ECO:0000256" key="10">
    <source>
        <dbReference type="ARBA" id="ARBA00032441"/>
    </source>
</evidence>
<evidence type="ECO:0000256" key="5">
    <source>
        <dbReference type="ARBA" id="ARBA00022694"/>
    </source>
</evidence>
<accession>A0A0G0QIN3</accession>
<dbReference type="AlphaFoldDB" id="A0A0G0QIN3"/>
<keyword evidence="6" id="KW-0479">Metal-binding</keyword>
<keyword evidence="7" id="KW-0547">Nucleotide-binding</keyword>
<dbReference type="InterPro" id="IPR003442">
    <property type="entry name" value="T6A_TsaE"/>
</dbReference>
<evidence type="ECO:0000256" key="9">
    <source>
        <dbReference type="ARBA" id="ARBA00022842"/>
    </source>
</evidence>
<dbReference type="GO" id="GO:0046872">
    <property type="term" value="F:metal ion binding"/>
    <property type="evidence" value="ECO:0007669"/>
    <property type="project" value="UniProtKB-KW"/>
</dbReference>
<evidence type="ECO:0000313" key="11">
    <source>
        <dbReference type="EMBL" id="KKR40008.1"/>
    </source>
</evidence>
<keyword evidence="9" id="KW-0460">Magnesium</keyword>
<dbReference type="PATRIC" id="fig|1619033.3.peg.794"/>
<dbReference type="InterPro" id="IPR027417">
    <property type="entry name" value="P-loop_NTPase"/>
</dbReference>
<evidence type="ECO:0000256" key="8">
    <source>
        <dbReference type="ARBA" id="ARBA00022840"/>
    </source>
</evidence>
<dbReference type="NCBIfam" id="TIGR00150">
    <property type="entry name" value="T6A_YjeE"/>
    <property type="match status" value="1"/>
</dbReference>
<reference evidence="11 12" key="1">
    <citation type="journal article" date="2015" name="Nature">
        <title>rRNA introns, odd ribosomes, and small enigmatic genomes across a large radiation of phyla.</title>
        <authorList>
            <person name="Brown C.T."/>
            <person name="Hug L.A."/>
            <person name="Thomas B.C."/>
            <person name="Sharon I."/>
            <person name="Castelle C.J."/>
            <person name="Singh A."/>
            <person name="Wilkins M.J."/>
            <person name="Williams K.H."/>
            <person name="Banfield J.F."/>
        </authorList>
    </citation>
    <scope>NUCLEOTIDE SEQUENCE [LARGE SCALE GENOMIC DNA]</scope>
</reference>
<evidence type="ECO:0000256" key="1">
    <source>
        <dbReference type="ARBA" id="ARBA00004496"/>
    </source>
</evidence>
<evidence type="ECO:0000256" key="2">
    <source>
        <dbReference type="ARBA" id="ARBA00007599"/>
    </source>
</evidence>
<evidence type="ECO:0000256" key="6">
    <source>
        <dbReference type="ARBA" id="ARBA00022723"/>
    </source>
</evidence>
<evidence type="ECO:0000256" key="3">
    <source>
        <dbReference type="ARBA" id="ARBA00019010"/>
    </source>
</evidence>
<evidence type="ECO:0000256" key="4">
    <source>
        <dbReference type="ARBA" id="ARBA00022490"/>
    </source>
</evidence>
<comment type="subcellular location">
    <subcellularLocation>
        <location evidence="1">Cytoplasm</location>
    </subcellularLocation>
</comment>
<dbReference type="Proteomes" id="UP000034072">
    <property type="component" value="Unassembled WGS sequence"/>
</dbReference>
<keyword evidence="8" id="KW-0067">ATP-binding</keyword>
<dbReference type="Pfam" id="PF02367">
    <property type="entry name" value="TsaE"/>
    <property type="match status" value="1"/>
</dbReference>
<dbReference type="EMBL" id="LBXZ01000011">
    <property type="protein sequence ID" value="KKR40008.1"/>
    <property type="molecule type" value="Genomic_DNA"/>
</dbReference>
<evidence type="ECO:0000256" key="7">
    <source>
        <dbReference type="ARBA" id="ARBA00022741"/>
    </source>
</evidence>
<protein>
    <recommendedName>
        <fullName evidence="3">tRNA threonylcarbamoyladenosine biosynthesis protein TsaE</fullName>
    </recommendedName>
    <alternativeName>
        <fullName evidence="10">t(6)A37 threonylcarbamoyladenosine biosynthesis protein TsaE</fullName>
    </alternativeName>
</protein>
<organism evidence="11 12">
    <name type="scientific">Candidatus Yanofskybacteria bacterium GW2011_GWE2_40_11</name>
    <dbReference type="NCBI Taxonomy" id="1619033"/>
    <lineage>
        <taxon>Bacteria</taxon>
        <taxon>Candidatus Yanofskyibacteriota</taxon>
    </lineage>
</organism>
<name>A0A0G0QIN3_9BACT</name>
<keyword evidence="5" id="KW-0819">tRNA processing</keyword>
<dbReference type="GO" id="GO:0005737">
    <property type="term" value="C:cytoplasm"/>
    <property type="evidence" value="ECO:0007669"/>
    <property type="project" value="UniProtKB-SubCell"/>
</dbReference>
<sequence length="143" mass="15972">MIYVTEKPEETQKLGEEFAARLLNFKGDTAAVVALEGELGAGKTVFIQGLAKGLSLEAKIKSPTFVLMKIYALPAGGQVYHLDCYRLRDEQDLVALEMKEIMANPKNIVLIEWADRVAKALPEDCFKIHIDHIGENKRKISIE</sequence>
<dbReference type="GO" id="GO:0005524">
    <property type="term" value="F:ATP binding"/>
    <property type="evidence" value="ECO:0007669"/>
    <property type="project" value="UniProtKB-KW"/>
</dbReference>
<keyword evidence="4" id="KW-0963">Cytoplasm</keyword>